<dbReference type="InterPro" id="IPR016024">
    <property type="entry name" value="ARM-type_fold"/>
</dbReference>
<dbReference type="Gene3D" id="1.25.10.10">
    <property type="entry name" value="Leucine-rich Repeat Variant"/>
    <property type="match status" value="1"/>
</dbReference>
<keyword evidence="5" id="KW-1185">Reference proteome</keyword>
<dbReference type="GO" id="GO:0005085">
    <property type="term" value="F:guanyl-nucleotide exchange factor activity"/>
    <property type="evidence" value="ECO:0007669"/>
    <property type="project" value="UniProtKB-KW"/>
</dbReference>
<comment type="caution">
    <text evidence="4">The sequence shown here is derived from an EMBL/GenBank/DDBJ whole genome shotgun (WGS) entry which is preliminary data.</text>
</comment>
<dbReference type="Pfam" id="PF10165">
    <property type="entry name" value="Ric8"/>
    <property type="match status" value="1"/>
</dbReference>
<keyword evidence="3" id="KW-0143">Chaperone</keyword>
<dbReference type="GO" id="GO:0007186">
    <property type="term" value="P:G protein-coupled receptor signaling pathway"/>
    <property type="evidence" value="ECO:0007669"/>
    <property type="project" value="TreeGrafter"/>
</dbReference>
<dbReference type="PANTHER" id="PTHR12425">
    <property type="entry name" value="SYNEMBRYN"/>
    <property type="match status" value="1"/>
</dbReference>
<evidence type="ECO:0000313" key="5">
    <source>
        <dbReference type="Proteomes" id="UP000268093"/>
    </source>
</evidence>
<name>A0A433B9W1_9FUNG</name>
<evidence type="ECO:0000256" key="2">
    <source>
        <dbReference type="ARBA" id="ARBA00022658"/>
    </source>
</evidence>
<dbReference type="InterPro" id="IPR011989">
    <property type="entry name" value="ARM-like"/>
</dbReference>
<comment type="similarity">
    <text evidence="1">Belongs to the synembryn family.</text>
</comment>
<dbReference type="EMBL" id="RBNI01015026">
    <property type="protein sequence ID" value="RUP17461.1"/>
    <property type="molecule type" value="Genomic_DNA"/>
</dbReference>
<dbReference type="Proteomes" id="UP000268093">
    <property type="component" value="Unassembled WGS sequence"/>
</dbReference>
<reference evidence="4 5" key="1">
    <citation type="journal article" date="2018" name="New Phytol.">
        <title>Phylogenomics of Endogonaceae and evolution of mycorrhizas within Mucoromycota.</title>
        <authorList>
            <person name="Chang Y."/>
            <person name="Desiro A."/>
            <person name="Na H."/>
            <person name="Sandor L."/>
            <person name="Lipzen A."/>
            <person name="Clum A."/>
            <person name="Barry K."/>
            <person name="Grigoriev I.V."/>
            <person name="Martin F.M."/>
            <person name="Stajich J.E."/>
            <person name="Smith M.E."/>
            <person name="Bonito G."/>
            <person name="Spatafora J.W."/>
        </authorList>
    </citation>
    <scope>NUCLEOTIDE SEQUENCE [LARGE SCALE GENOMIC DNA]</scope>
    <source>
        <strain evidence="4 5">GMNB39</strain>
    </source>
</reference>
<evidence type="ECO:0000313" key="4">
    <source>
        <dbReference type="EMBL" id="RUP17461.1"/>
    </source>
</evidence>
<dbReference type="OrthoDB" id="5585685at2759"/>
<sequence length="280" mass="30981">MSTYTAIHDKADIQTVTVAFENFLTNPLAAQGQLTTESKTAFVSALVTDLGDTSLQAKWNDSVRLLAIQTLKTLGREVSGSDRLFSKEGIRVLMKHAGMIPAPSSVKDDSVSQEALKCLSNCLLLLSSTKAMFYENDGVKSSVFYMKWPKLSGDSRFLLSRVLFLMTVDCLDVVRLLIDDLNVADSIALILSENVQSLLNNPAQREGPISREMVISEVLKLLFNLLMHDSRSCRSDDKGKGAPDPRPILGIKTWTEQEEVLIQPAAKFESQPPHSSHRLR</sequence>
<evidence type="ECO:0000256" key="1">
    <source>
        <dbReference type="ARBA" id="ARBA00009049"/>
    </source>
</evidence>
<dbReference type="InterPro" id="IPR019318">
    <property type="entry name" value="Gua_nucleotide_exch_fac_Ric8"/>
</dbReference>
<gene>
    <name evidence="4" type="ORF">BC936DRAFT_139447</name>
</gene>
<dbReference type="GO" id="GO:0001965">
    <property type="term" value="F:G-protein alpha-subunit binding"/>
    <property type="evidence" value="ECO:0007669"/>
    <property type="project" value="TreeGrafter"/>
</dbReference>
<organism evidence="4 5">
    <name type="scientific">Jimgerdemannia flammicorona</name>
    <dbReference type="NCBI Taxonomy" id="994334"/>
    <lineage>
        <taxon>Eukaryota</taxon>
        <taxon>Fungi</taxon>
        <taxon>Fungi incertae sedis</taxon>
        <taxon>Mucoromycota</taxon>
        <taxon>Mucoromycotina</taxon>
        <taxon>Endogonomycetes</taxon>
        <taxon>Endogonales</taxon>
        <taxon>Endogonaceae</taxon>
        <taxon>Jimgerdemannia</taxon>
    </lineage>
</organism>
<evidence type="ECO:0000256" key="3">
    <source>
        <dbReference type="ARBA" id="ARBA00023186"/>
    </source>
</evidence>
<accession>A0A433B9W1</accession>
<dbReference type="GO" id="GO:0005737">
    <property type="term" value="C:cytoplasm"/>
    <property type="evidence" value="ECO:0007669"/>
    <property type="project" value="TreeGrafter"/>
</dbReference>
<dbReference type="PANTHER" id="PTHR12425:SF5">
    <property type="entry name" value="SYNEMBRYN"/>
    <property type="match status" value="1"/>
</dbReference>
<evidence type="ECO:0008006" key="6">
    <source>
        <dbReference type="Google" id="ProtNLM"/>
    </source>
</evidence>
<proteinExistence type="inferred from homology"/>
<dbReference type="SUPFAM" id="SSF48371">
    <property type="entry name" value="ARM repeat"/>
    <property type="match status" value="1"/>
</dbReference>
<dbReference type="AlphaFoldDB" id="A0A433B9W1"/>
<keyword evidence="2" id="KW-0344">Guanine-nucleotide releasing factor</keyword>
<protein>
    <recommendedName>
        <fullName evidence="6">Guanine nucleotide exchange factor in Golgi transport N-terminal-domain-containing protein</fullName>
    </recommendedName>
</protein>